<sequence>MHYLPEDDVMLWWGLMKELSLAPRVRNAWSEVFMFGLDFRSPQRRATSSGSVSLNSPFVPSQVMQVAFAESLSSSSRNCHSWIWPEPAKAKHQLLGFPKDLLKSTSPPWQCKQDQLSRVHYAVSYDCKSLRDI</sequence>
<proteinExistence type="predicted"/>
<reference evidence="1" key="1">
    <citation type="submission" date="2022-08" db="UniProtKB">
        <authorList>
            <consortium name="EnsemblMetazoa"/>
        </authorList>
    </citation>
    <scope>IDENTIFICATION</scope>
    <source>
        <strain evidence="1">EBRO</strain>
    </source>
</reference>
<dbReference type="EnsemblMetazoa" id="AATE017615-RA">
    <property type="protein sequence ID" value="AATE017615-PA.1"/>
    <property type="gene ID" value="AATE017615"/>
</dbReference>
<protein>
    <submittedName>
        <fullName evidence="1">Uncharacterized protein</fullName>
    </submittedName>
</protein>
<accession>A0A182JGF2</accession>
<dbReference type="VEuPathDB" id="VectorBase:AATE017615"/>
<organism evidence="1">
    <name type="scientific">Anopheles atroparvus</name>
    <name type="common">European mosquito</name>
    <dbReference type="NCBI Taxonomy" id="41427"/>
    <lineage>
        <taxon>Eukaryota</taxon>
        <taxon>Metazoa</taxon>
        <taxon>Ecdysozoa</taxon>
        <taxon>Arthropoda</taxon>
        <taxon>Hexapoda</taxon>
        <taxon>Insecta</taxon>
        <taxon>Pterygota</taxon>
        <taxon>Neoptera</taxon>
        <taxon>Endopterygota</taxon>
        <taxon>Diptera</taxon>
        <taxon>Nematocera</taxon>
        <taxon>Culicoidea</taxon>
        <taxon>Culicidae</taxon>
        <taxon>Anophelinae</taxon>
        <taxon>Anopheles</taxon>
    </lineage>
</organism>
<dbReference type="AlphaFoldDB" id="A0A182JGF2"/>
<name>A0A182JGF2_ANOAO</name>
<evidence type="ECO:0000313" key="1">
    <source>
        <dbReference type="EnsemblMetazoa" id="AATE017615-PA.1"/>
    </source>
</evidence>